<dbReference type="NCBIfam" id="NF037995">
    <property type="entry name" value="TRAP_S1"/>
    <property type="match status" value="1"/>
</dbReference>
<keyword evidence="1 3" id="KW-0732">Signal</keyword>
<dbReference type="GO" id="GO:0030246">
    <property type="term" value="F:carbohydrate binding"/>
    <property type="evidence" value="ECO:0007669"/>
    <property type="project" value="TreeGrafter"/>
</dbReference>
<gene>
    <name evidence="4" type="ORF">EAH82_12035</name>
</gene>
<dbReference type="OrthoDB" id="9794826at2"/>
<dbReference type="AlphaFoldDB" id="A0A502DQZ3"/>
<keyword evidence="2" id="KW-0175">Coiled coil</keyword>
<dbReference type="EMBL" id="RCZI01000003">
    <property type="protein sequence ID" value="TPG27504.1"/>
    <property type="molecule type" value="Genomic_DNA"/>
</dbReference>
<dbReference type="GO" id="GO:0055085">
    <property type="term" value="P:transmembrane transport"/>
    <property type="evidence" value="ECO:0007669"/>
    <property type="project" value="InterPro"/>
</dbReference>
<dbReference type="RefSeq" id="WP_140842145.1">
    <property type="nucleotide sequence ID" value="NZ_RCZI01000003.1"/>
</dbReference>
<feature type="chain" id="PRO_5021444750" evidence="3">
    <location>
        <begin position="32"/>
        <end position="346"/>
    </location>
</feature>
<feature type="signal peptide" evidence="3">
    <location>
        <begin position="1"/>
        <end position="31"/>
    </location>
</feature>
<evidence type="ECO:0000256" key="1">
    <source>
        <dbReference type="ARBA" id="ARBA00022729"/>
    </source>
</evidence>
<evidence type="ECO:0000313" key="5">
    <source>
        <dbReference type="Proteomes" id="UP000319212"/>
    </source>
</evidence>
<dbReference type="PANTHER" id="PTHR33376:SF2">
    <property type="entry name" value="DICARBOXYLATE-BINDING PERIPLASMIC PROTEIN"/>
    <property type="match status" value="1"/>
</dbReference>
<dbReference type="NCBIfam" id="TIGR00787">
    <property type="entry name" value="dctP"/>
    <property type="match status" value="1"/>
</dbReference>
<dbReference type="CDD" id="cd13679">
    <property type="entry name" value="PBP2_TRAP_YiaO_like"/>
    <property type="match status" value="1"/>
</dbReference>
<dbReference type="InterPro" id="IPR004682">
    <property type="entry name" value="TRAP_DctP"/>
</dbReference>
<dbReference type="InterPro" id="IPR018389">
    <property type="entry name" value="DctP_fam"/>
</dbReference>
<comment type="caution">
    <text evidence="4">The sequence shown here is derived from an EMBL/GenBank/DDBJ whole genome shotgun (WGS) entry which is preliminary data.</text>
</comment>
<sequence>MATAIHTTGRRTLLAAITGIALLGGAWQAHAQAQDVKERTLRFAFSLAKDHPLGTGAQVFADAVAQKSGGKMKVTLFPNAVLGSDPQNLSAIRGGTLDFTSMATGLVASIDKQFGVFDLPFLFNSAQEAFAIVDGPVGTRMLDDLSKHGVIGLGIWDLGFRNMTNSKRPIAKAEDVAGLKIRVIASPVYIDLFSTLGANPVPMTFGEVYGALESRAIDGQDNPVGVIESAKFAEVQKYLSLTRHVYTGMPFMMSKKTWDGMSEAERKIIREAADEAKQAERKVSLAKEGQAIDGLRKTMQVNEVSPAELARLRQKVQPVVDKFAREAGEAVSKQVADELARLRAAK</sequence>
<dbReference type="Gene3D" id="3.40.190.170">
    <property type="entry name" value="Bacterial extracellular solute-binding protein, family 7"/>
    <property type="match status" value="1"/>
</dbReference>
<dbReference type="InterPro" id="IPR038404">
    <property type="entry name" value="TRAP_DctP_sf"/>
</dbReference>
<reference evidence="4 5" key="1">
    <citation type="journal article" date="2019" name="Environ. Microbiol.">
        <title>Species interactions and distinct microbial communities in high Arctic permafrost affected cryosols are associated with the CH4 and CO2 gas fluxes.</title>
        <authorList>
            <person name="Altshuler I."/>
            <person name="Hamel J."/>
            <person name="Turney S."/>
            <person name="Magnuson E."/>
            <person name="Levesque R."/>
            <person name="Greer C."/>
            <person name="Whyte L.G."/>
        </authorList>
    </citation>
    <scope>NUCLEOTIDE SEQUENCE [LARGE SCALE GENOMIC DNA]</scope>
    <source>
        <strain evidence="4 5">S06.C</strain>
    </source>
</reference>
<proteinExistence type="predicted"/>
<name>A0A502DQZ3_9BURK</name>
<evidence type="ECO:0000256" key="3">
    <source>
        <dbReference type="SAM" id="SignalP"/>
    </source>
</evidence>
<dbReference type="Proteomes" id="UP000319212">
    <property type="component" value="Unassembled WGS sequence"/>
</dbReference>
<dbReference type="PIRSF" id="PIRSF006470">
    <property type="entry name" value="DctB"/>
    <property type="match status" value="1"/>
</dbReference>
<protein>
    <submittedName>
        <fullName evidence="4">TRAP transporter substrate-binding protein</fullName>
    </submittedName>
</protein>
<accession>A0A502DQZ3</accession>
<feature type="coiled-coil region" evidence="2">
    <location>
        <begin position="262"/>
        <end position="289"/>
    </location>
</feature>
<dbReference type="PANTHER" id="PTHR33376">
    <property type="match status" value="1"/>
</dbReference>
<dbReference type="GO" id="GO:0030288">
    <property type="term" value="C:outer membrane-bounded periplasmic space"/>
    <property type="evidence" value="ECO:0007669"/>
    <property type="project" value="InterPro"/>
</dbReference>
<organism evidence="4 5">
    <name type="scientific">Variovorax guangxiensis</name>
    <dbReference type="NCBI Taxonomy" id="1775474"/>
    <lineage>
        <taxon>Bacteria</taxon>
        <taxon>Pseudomonadati</taxon>
        <taxon>Pseudomonadota</taxon>
        <taxon>Betaproteobacteria</taxon>
        <taxon>Burkholderiales</taxon>
        <taxon>Comamonadaceae</taxon>
        <taxon>Variovorax</taxon>
    </lineage>
</organism>
<evidence type="ECO:0000256" key="2">
    <source>
        <dbReference type="SAM" id="Coils"/>
    </source>
</evidence>
<dbReference type="Pfam" id="PF03480">
    <property type="entry name" value="DctP"/>
    <property type="match status" value="1"/>
</dbReference>
<evidence type="ECO:0000313" key="4">
    <source>
        <dbReference type="EMBL" id="TPG27504.1"/>
    </source>
</evidence>